<dbReference type="AlphaFoldDB" id="A0A0M6WJU9"/>
<keyword evidence="2" id="KW-1185">Reference proteome</keyword>
<gene>
    <name evidence="1" type="ORF">M72_27951</name>
</gene>
<protein>
    <submittedName>
        <fullName evidence="1">Uncharacterized protein</fullName>
    </submittedName>
</protein>
<accession>A0A0M6WJU9</accession>
<proteinExistence type="predicted"/>
<dbReference type="OrthoDB" id="1913757at2"/>
<sequence length="184" mass="20978">MTVADYLKYVDMDTFDSRKEVADSMIELGRTLGKENDWSELYFAGNKSVAARFCVDDRQLMKFLKGFYNSTDQEAVFDEKRCSVECLNKLAELGMDTRGKASIDSLSYTRLDTVFEQGQTLRNFNGHDYRVMEKLSKKNLLLMDTMTGSFVVAQGIDLFARHPRGAEPTEENSLIAIEWGMDCI</sequence>
<dbReference type="Proteomes" id="UP000049979">
    <property type="component" value="Unassembled WGS sequence"/>
</dbReference>
<organism evidence="1 2">
    <name type="scientific">Roseburia faecis</name>
    <dbReference type="NCBI Taxonomy" id="301302"/>
    <lineage>
        <taxon>Bacteria</taxon>
        <taxon>Bacillati</taxon>
        <taxon>Bacillota</taxon>
        <taxon>Clostridia</taxon>
        <taxon>Lachnospirales</taxon>
        <taxon>Lachnospiraceae</taxon>
        <taxon>Roseburia</taxon>
    </lineage>
</organism>
<evidence type="ECO:0000313" key="2">
    <source>
        <dbReference type="Proteomes" id="UP000049979"/>
    </source>
</evidence>
<dbReference type="RefSeq" id="WP_055067661.1">
    <property type="nucleotide sequence ID" value="NZ_CP173697.1"/>
</dbReference>
<evidence type="ECO:0000313" key="1">
    <source>
        <dbReference type="EMBL" id="CRL37161.1"/>
    </source>
</evidence>
<reference evidence="2" key="1">
    <citation type="submission" date="2015-05" db="EMBL/GenBank/DDBJ databases">
        <authorList>
            <consortium name="Pathogen Informatics"/>
        </authorList>
    </citation>
    <scope>NUCLEOTIDE SEQUENCE [LARGE SCALE GENOMIC DNA]</scope>
    <source>
        <strain evidence="2">M72</strain>
    </source>
</reference>
<name>A0A0M6WJU9_9FIRM</name>
<dbReference type="EMBL" id="CVRR01000016">
    <property type="protein sequence ID" value="CRL37161.1"/>
    <property type="molecule type" value="Genomic_DNA"/>
</dbReference>